<gene>
    <name evidence="7" type="ORF">N7476_009248</name>
</gene>
<evidence type="ECO:0000256" key="4">
    <source>
        <dbReference type="ARBA" id="ARBA00023136"/>
    </source>
</evidence>
<dbReference type="PANTHER" id="PTHR23502">
    <property type="entry name" value="MAJOR FACILITATOR SUPERFAMILY"/>
    <property type="match status" value="1"/>
</dbReference>
<dbReference type="GO" id="GO:0022857">
    <property type="term" value="F:transmembrane transporter activity"/>
    <property type="evidence" value="ECO:0007669"/>
    <property type="project" value="InterPro"/>
</dbReference>
<evidence type="ECO:0000313" key="7">
    <source>
        <dbReference type="EMBL" id="KAJ5302449.1"/>
    </source>
</evidence>
<keyword evidence="3 5" id="KW-1133">Transmembrane helix</keyword>
<feature type="transmembrane region" description="Helical" evidence="5">
    <location>
        <begin position="380"/>
        <end position="403"/>
    </location>
</feature>
<evidence type="ECO:0000256" key="1">
    <source>
        <dbReference type="ARBA" id="ARBA00004141"/>
    </source>
</evidence>
<keyword evidence="2 5" id="KW-0812">Transmembrane</keyword>
<dbReference type="Proteomes" id="UP001147746">
    <property type="component" value="Unassembled WGS sequence"/>
</dbReference>
<keyword evidence="4 5" id="KW-0472">Membrane</keyword>
<feature type="transmembrane region" description="Helical" evidence="5">
    <location>
        <begin position="161"/>
        <end position="184"/>
    </location>
</feature>
<feature type="transmembrane region" description="Helical" evidence="5">
    <location>
        <begin position="220"/>
        <end position="240"/>
    </location>
</feature>
<dbReference type="AlphaFoldDB" id="A0A9W9PPW1"/>
<feature type="transmembrane region" description="Helical" evidence="5">
    <location>
        <begin position="483"/>
        <end position="506"/>
    </location>
</feature>
<evidence type="ECO:0000256" key="2">
    <source>
        <dbReference type="ARBA" id="ARBA00022692"/>
    </source>
</evidence>
<dbReference type="InterPro" id="IPR036259">
    <property type="entry name" value="MFS_trans_sf"/>
</dbReference>
<accession>A0A9W9PPW1</accession>
<feature type="transmembrane region" description="Helical" evidence="5">
    <location>
        <begin position="518"/>
        <end position="539"/>
    </location>
</feature>
<feature type="transmembrane region" description="Helical" evidence="5">
    <location>
        <begin position="451"/>
        <end position="476"/>
    </location>
</feature>
<protein>
    <submittedName>
        <fullName evidence="7">MFS general substrate transporter</fullName>
    </submittedName>
</protein>
<feature type="domain" description="Major facilitator superfamily (MFS) profile" evidence="6">
    <location>
        <begin position="63"/>
        <end position="541"/>
    </location>
</feature>
<evidence type="ECO:0000313" key="8">
    <source>
        <dbReference type="Proteomes" id="UP001147746"/>
    </source>
</evidence>
<dbReference type="PANTHER" id="PTHR23502:SF50">
    <property type="entry name" value="TRANSPORTER, PUTATIVE (AFU_ORTHOLOGUE AFUA_5G00430)-RELATED"/>
    <property type="match status" value="1"/>
</dbReference>
<feature type="transmembrane region" description="Helical" evidence="5">
    <location>
        <begin position="424"/>
        <end position="445"/>
    </location>
</feature>
<dbReference type="InterPro" id="IPR020846">
    <property type="entry name" value="MFS_dom"/>
</dbReference>
<organism evidence="7 8">
    <name type="scientific">Penicillium atrosanguineum</name>
    <dbReference type="NCBI Taxonomy" id="1132637"/>
    <lineage>
        <taxon>Eukaryota</taxon>
        <taxon>Fungi</taxon>
        <taxon>Dikarya</taxon>
        <taxon>Ascomycota</taxon>
        <taxon>Pezizomycotina</taxon>
        <taxon>Eurotiomycetes</taxon>
        <taxon>Eurotiomycetidae</taxon>
        <taxon>Eurotiales</taxon>
        <taxon>Aspergillaceae</taxon>
        <taxon>Penicillium</taxon>
    </lineage>
</organism>
<proteinExistence type="predicted"/>
<comment type="subcellular location">
    <subcellularLocation>
        <location evidence="1">Membrane</location>
        <topology evidence="1">Multi-pass membrane protein</topology>
    </subcellularLocation>
</comment>
<dbReference type="PROSITE" id="PS50850">
    <property type="entry name" value="MFS"/>
    <property type="match status" value="1"/>
</dbReference>
<evidence type="ECO:0000256" key="5">
    <source>
        <dbReference type="SAM" id="Phobius"/>
    </source>
</evidence>
<dbReference type="InterPro" id="IPR011701">
    <property type="entry name" value="MFS"/>
</dbReference>
<dbReference type="Gene3D" id="1.20.1250.20">
    <property type="entry name" value="MFS general substrate transporter like domains"/>
    <property type="match status" value="1"/>
</dbReference>
<dbReference type="EMBL" id="JAPZBO010000009">
    <property type="protein sequence ID" value="KAJ5302449.1"/>
    <property type="molecule type" value="Genomic_DNA"/>
</dbReference>
<keyword evidence="8" id="KW-1185">Reference proteome</keyword>
<reference evidence="7" key="2">
    <citation type="journal article" date="2023" name="IMA Fungus">
        <title>Comparative genomic study of the Penicillium genus elucidates a diverse pangenome and 15 lateral gene transfer events.</title>
        <authorList>
            <person name="Petersen C."/>
            <person name="Sorensen T."/>
            <person name="Nielsen M.R."/>
            <person name="Sondergaard T.E."/>
            <person name="Sorensen J.L."/>
            <person name="Fitzpatrick D.A."/>
            <person name="Frisvad J.C."/>
            <person name="Nielsen K.L."/>
        </authorList>
    </citation>
    <scope>NUCLEOTIDE SEQUENCE</scope>
    <source>
        <strain evidence="7">IBT 21472</strain>
    </source>
</reference>
<name>A0A9W9PPW1_9EURO</name>
<dbReference type="GO" id="GO:0005886">
    <property type="term" value="C:plasma membrane"/>
    <property type="evidence" value="ECO:0007669"/>
    <property type="project" value="TreeGrafter"/>
</dbReference>
<dbReference type="Pfam" id="PF07690">
    <property type="entry name" value="MFS_1"/>
    <property type="match status" value="1"/>
</dbReference>
<feature type="transmembrane region" description="Helical" evidence="5">
    <location>
        <begin position="132"/>
        <end position="149"/>
    </location>
</feature>
<evidence type="ECO:0000256" key="3">
    <source>
        <dbReference type="ARBA" id="ARBA00022989"/>
    </source>
</evidence>
<dbReference type="SUPFAM" id="SSF103473">
    <property type="entry name" value="MFS general substrate transporter"/>
    <property type="match status" value="1"/>
</dbReference>
<reference evidence="7" key="1">
    <citation type="submission" date="2022-12" db="EMBL/GenBank/DDBJ databases">
        <authorList>
            <person name="Petersen C."/>
        </authorList>
    </citation>
    <scope>NUCLEOTIDE SEQUENCE</scope>
    <source>
        <strain evidence="7">IBT 21472</strain>
    </source>
</reference>
<sequence>MAEITDLETAGEHQLTKDITFDAPGTAYLEASVGTGSLHGTTILQPRPTSDPNDPLNWSFSRKSLNFAIASFFTMLVFALIDIGPVIWQDFEDLLHIPYPQLNNQYAVNCVSLGLGSIILVPLALKFGRRPVYLLTAVVVLLTTIWQAVLRDLANMMAAQVFNGIACAVGWTLVPITITDLFYIHQRGRANSVYQLLSSTGVFLAPVAAGYIADGQGWPWIYWWSAIFVAVNLLLFIFAFEETKFSIPTIAGSGMRTLATARNTETVNASDVLKRIKPASSGQPTPAQETFIEPSGADFGISYSIPLKTYRQRMALFTTTAGPPGQFMQNIYRPLQILVTIPAVAYVTVQYSSALVWFAVVATTQSEYLALPPYNFGTTGIGLLNLPPFIGSVLGCVWGGPVSDWSIKFFARRNEGVYEPEMRLYISLVPGLIGPAGLFLYGYSVSEGLPWIFPCLGSGLYGFSMAALIPIALTYLTDSYHKILGTALIGVSFVQYMCATIIVFALDPWISSMGLYSTFTAIGCLALGCNLLCFPMIIFGKKWRISCKEQYKKMSSTQLDERGV</sequence>
<feature type="transmembrane region" description="Helical" evidence="5">
    <location>
        <begin position="65"/>
        <end position="86"/>
    </location>
</feature>
<feature type="transmembrane region" description="Helical" evidence="5">
    <location>
        <begin position="196"/>
        <end position="214"/>
    </location>
</feature>
<comment type="caution">
    <text evidence="7">The sequence shown here is derived from an EMBL/GenBank/DDBJ whole genome shotgun (WGS) entry which is preliminary data.</text>
</comment>
<feature type="transmembrane region" description="Helical" evidence="5">
    <location>
        <begin position="106"/>
        <end position="125"/>
    </location>
</feature>
<feature type="transmembrane region" description="Helical" evidence="5">
    <location>
        <begin position="337"/>
        <end position="360"/>
    </location>
</feature>
<evidence type="ECO:0000259" key="6">
    <source>
        <dbReference type="PROSITE" id="PS50850"/>
    </source>
</evidence>